<dbReference type="Proteomes" id="UP000261520">
    <property type="component" value="Unplaced"/>
</dbReference>
<dbReference type="PANTHER" id="PTHR44442">
    <property type="entry name" value="3-KETO-STEROID REDUCTASE"/>
    <property type="match status" value="1"/>
</dbReference>
<dbReference type="GO" id="GO:0004303">
    <property type="term" value="F:estradiol 17-beta-dehydrogenase [NAD(P)+] activity"/>
    <property type="evidence" value="ECO:0007669"/>
    <property type="project" value="TreeGrafter"/>
</dbReference>
<evidence type="ECO:0000313" key="1">
    <source>
        <dbReference type="Ensembl" id="ENSPMGP00000028361.1"/>
    </source>
</evidence>
<dbReference type="GO" id="GO:0047024">
    <property type="term" value="F:5-alpha-androstane-3-beta,17-beta-diol dehydrogenase (NADP+) activity"/>
    <property type="evidence" value="ECO:0007669"/>
    <property type="project" value="TreeGrafter"/>
</dbReference>
<dbReference type="AlphaFoldDB" id="A0A3B4BHS2"/>
<protein>
    <submittedName>
        <fullName evidence="1">Uncharacterized protein</fullName>
    </submittedName>
</protein>
<dbReference type="InterPro" id="IPR002347">
    <property type="entry name" value="SDR_fam"/>
</dbReference>
<name>A0A3B4BHS2_9GOBI</name>
<dbReference type="SUPFAM" id="SSF51735">
    <property type="entry name" value="NAD(P)-binding Rossmann-fold domains"/>
    <property type="match status" value="1"/>
</dbReference>
<dbReference type="Gene3D" id="3.40.50.720">
    <property type="entry name" value="NAD(P)-binding Rossmann-like Domain"/>
    <property type="match status" value="1"/>
</dbReference>
<dbReference type="GO" id="GO:0006695">
    <property type="term" value="P:cholesterol biosynthetic process"/>
    <property type="evidence" value="ECO:0007669"/>
    <property type="project" value="TreeGrafter"/>
</dbReference>
<evidence type="ECO:0000313" key="2">
    <source>
        <dbReference type="Proteomes" id="UP000261520"/>
    </source>
</evidence>
<sequence>GGAVVFGIGLALCQRLLTEDRGLRLCLACRDSEEAEAAYRALIASHPGAHVDLLKVDLGSVKSVLRAAAEVRARYSRVDFLYLNAGKMTKPKVDLKAFFKGFFSRNVIHMLETAKGILTQENRVNSDGLQEVFATNLFGHFLLIRELEPLLCQSDHTSRVIWTSSGNAWRSAFSLEDFQHKQGNEPYSSSKYASELLSLALNRKTLYIYTHIYMCKCIHMYTCIHAHVYTCTHVYTFTHVYTCTRVYMHMCIRVCTSEMEQHQQTATPD</sequence>
<dbReference type="GO" id="GO:0005789">
    <property type="term" value="C:endoplasmic reticulum membrane"/>
    <property type="evidence" value="ECO:0007669"/>
    <property type="project" value="TreeGrafter"/>
</dbReference>
<dbReference type="PANTHER" id="PTHR44442:SF1">
    <property type="entry name" value="3-KETO-STEROID REDUCTASE_17-BETA-HYDROXYSTEROID DEHYDROGENASE 7"/>
    <property type="match status" value="1"/>
</dbReference>
<keyword evidence="2" id="KW-1185">Reference proteome</keyword>
<dbReference type="STRING" id="409849.ENSPMGP00000028361"/>
<dbReference type="InterPro" id="IPR036291">
    <property type="entry name" value="NAD(P)-bd_dom_sf"/>
</dbReference>
<organism evidence="1 2">
    <name type="scientific">Periophthalmus magnuspinnatus</name>
    <dbReference type="NCBI Taxonomy" id="409849"/>
    <lineage>
        <taxon>Eukaryota</taxon>
        <taxon>Metazoa</taxon>
        <taxon>Chordata</taxon>
        <taxon>Craniata</taxon>
        <taxon>Vertebrata</taxon>
        <taxon>Euteleostomi</taxon>
        <taxon>Actinopterygii</taxon>
        <taxon>Neopterygii</taxon>
        <taxon>Teleostei</taxon>
        <taxon>Neoteleostei</taxon>
        <taxon>Acanthomorphata</taxon>
        <taxon>Gobiaria</taxon>
        <taxon>Gobiiformes</taxon>
        <taxon>Gobioidei</taxon>
        <taxon>Gobiidae</taxon>
        <taxon>Oxudercinae</taxon>
        <taxon>Periophthalmus</taxon>
    </lineage>
</organism>
<proteinExistence type="predicted"/>
<dbReference type="GO" id="GO:0000253">
    <property type="term" value="F:3-beta-hydroxysteroid 3-dehydrogenase (NADP+) activity"/>
    <property type="evidence" value="ECO:0007669"/>
    <property type="project" value="TreeGrafter"/>
</dbReference>
<dbReference type="Ensembl" id="ENSPMGT00000030191.1">
    <property type="protein sequence ID" value="ENSPMGP00000028361.1"/>
    <property type="gene ID" value="ENSPMGG00000022820.1"/>
</dbReference>
<dbReference type="Pfam" id="PF00106">
    <property type="entry name" value="adh_short"/>
    <property type="match status" value="1"/>
</dbReference>
<accession>A0A3B4BHS2</accession>
<dbReference type="InterPro" id="IPR052834">
    <property type="entry name" value="3KSR/17beta-HSD"/>
</dbReference>
<reference evidence="1" key="2">
    <citation type="submission" date="2025-09" db="UniProtKB">
        <authorList>
            <consortium name="Ensembl"/>
        </authorList>
    </citation>
    <scope>IDENTIFICATION</scope>
</reference>
<reference evidence="1" key="1">
    <citation type="submission" date="2025-08" db="UniProtKB">
        <authorList>
            <consortium name="Ensembl"/>
        </authorList>
    </citation>
    <scope>IDENTIFICATION</scope>
</reference>